<dbReference type="InterPro" id="IPR029058">
    <property type="entry name" value="AB_hydrolase_fold"/>
</dbReference>
<accession>A0A367J799</accession>
<dbReference type="AlphaFoldDB" id="A0A367J799"/>
<dbReference type="PANTHER" id="PTHR47381">
    <property type="entry name" value="ALPHA/BETA-HYDROLASES SUPERFAMILY PROTEIN"/>
    <property type="match status" value="1"/>
</dbReference>
<dbReference type="PANTHER" id="PTHR47381:SF3">
    <property type="entry name" value="ALPHA_BETA-HYDROLASES SUPERFAMILY PROTEIN"/>
    <property type="match status" value="1"/>
</dbReference>
<gene>
    <name evidence="2" type="ORF">CU098_007909</name>
</gene>
<organism evidence="2 3">
    <name type="scientific">Rhizopus stolonifer</name>
    <name type="common">Rhizopus nigricans</name>
    <dbReference type="NCBI Taxonomy" id="4846"/>
    <lineage>
        <taxon>Eukaryota</taxon>
        <taxon>Fungi</taxon>
        <taxon>Fungi incertae sedis</taxon>
        <taxon>Mucoromycota</taxon>
        <taxon>Mucoromycotina</taxon>
        <taxon>Mucoromycetes</taxon>
        <taxon>Mucorales</taxon>
        <taxon>Mucorineae</taxon>
        <taxon>Rhizopodaceae</taxon>
        <taxon>Rhizopus</taxon>
    </lineage>
</organism>
<name>A0A367J799_RHIST</name>
<dbReference type="EMBL" id="PJQM01004090">
    <property type="protein sequence ID" value="RCH85775.1"/>
    <property type="molecule type" value="Genomic_DNA"/>
</dbReference>
<evidence type="ECO:0000259" key="1">
    <source>
        <dbReference type="Pfam" id="PF00326"/>
    </source>
</evidence>
<sequence>MVSKQIIPINGLSITVYGLQECNLLPKGTPVAVMFALHGRLQNQAKMEPLAFALCKLNECRQQTDRYLLIVTFDAPNHGTRLLNKTANYGWNEGNDSHALDMWSIIHSTSHTVTELINVLEYYLFGPQKNPVVQVWGVTGFSLGGHASFLSAAKDPRITVAVPIVGIADFLGLMESRLKESNLSADTYLPRPFTEAVKRETTSMDQKLRTKHILIINGEKDQLVKAEFNHTLIQSLRQIHVGKEGHDWGYYLVPKAGHEWRPEMIESTVEWSNRWMVKKEDSKDSKI</sequence>
<dbReference type="GO" id="GO:0008236">
    <property type="term" value="F:serine-type peptidase activity"/>
    <property type="evidence" value="ECO:0007669"/>
    <property type="project" value="InterPro"/>
</dbReference>
<comment type="caution">
    <text evidence="2">The sequence shown here is derived from an EMBL/GenBank/DDBJ whole genome shotgun (WGS) entry which is preliminary data.</text>
</comment>
<proteinExistence type="predicted"/>
<keyword evidence="3" id="KW-1185">Reference proteome</keyword>
<evidence type="ECO:0000313" key="2">
    <source>
        <dbReference type="EMBL" id="RCH85775.1"/>
    </source>
</evidence>
<dbReference type="STRING" id="4846.A0A367J799"/>
<dbReference type="Gene3D" id="3.40.50.1820">
    <property type="entry name" value="alpha/beta hydrolase"/>
    <property type="match status" value="1"/>
</dbReference>
<dbReference type="OrthoDB" id="2152248at2759"/>
<evidence type="ECO:0000313" key="3">
    <source>
        <dbReference type="Proteomes" id="UP000253551"/>
    </source>
</evidence>
<dbReference type="SUPFAM" id="SSF53474">
    <property type="entry name" value="alpha/beta-Hydrolases"/>
    <property type="match status" value="1"/>
</dbReference>
<protein>
    <recommendedName>
        <fullName evidence="1">Peptidase S9 prolyl oligopeptidase catalytic domain-containing protein</fullName>
    </recommendedName>
</protein>
<dbReference type="Pfam" id="PF00326">
    <property type="entry name" value="Peptidase_S9"/>
    <property type="match status" value="1"/>
</dbReference>
<dbReference type="InterPro" id="IPR001375">
    <property type="entry name" value="Peptidase_S9_cat"/>
</dbReference>
<feature type="domain" description="Peptidase S9 prolyl oligopeptidase catalytic" evidence="1">
    <location>
        <begin position="137"/>
        <end position="261"/>
    </location>
</feature>
<dbReference type="GO" id="GO:0006508">
    <property type="term" value="P:proteolysis"/>
    <property type="evidence" value="ECO:0007669"/>
    <property type="project" value="InterPro"/>
</dbReference>
<reference evidence="2 3" key="1">
    <citation type="journal article" date="2018" name="G3 (Bethesda)">
        <title>Phylogenetic and Phylogenomic Definition of Rhizopus Species.</title>
        <authorList>
            <person name="Gryganskyi A.P."/>
            <person name="Golan J."/>
            <person name="Dolatabadi S."/>
            <person name="Mondo S."/>
            <person name="Robb S."/>
            <person name="Idnurm A."/>
            <person name="Muszewska A."/>
            <person name="Steczkiewicz K."/>
            <person name="Masonjones S."/>
            <person name="Liao H.L."/>
            <person name="Gajdeczka M.T."/>
            <person name="Anike F."/>
            <person name="Vuek A."/>
            <person name="Anishchenko I.M."/>
            <person name="Voigt K."/>
            <person name="de Hoog G.S."/>
            <person name="Smith M.E."/>
            <person name="Heitman J."/>
            <person name="Vilgalys R."/>
            <person name="Stajich J.E."/>
        </authorList>
    </citation>
    <scope>NUCLEOTIDE SEQUENCE [LARGE SCALE GENOMIC DNA]</scope>
    <source>
        <strain evidence="2 3">LSU 92-RS-03</strain>
    </source>
</reference>
<dbReference type="Proteomes" id="UP000253551">
    <property type="component" value="Unassembled WGS sequence"/>
</dbReference>